<protein>
    <recommendedName>
        <fullName evidence="3">DUF2399 domain-containing protein</fullName>
    </recommendedName>
</protein>
<evidence type="ECO:0000313" key="1">
    <source>
        <dbReference type="EMBL" id="SCF01097.1"/>
    </source>
</evidence>
<evidence type="ECO:0000313" key="2">
    <source>
        <dbReference type="Proteomes" id="UP000199405"/>
    </source>
</evidence>
<evidence type="ECO:0008006" key="3">
    <source>
        <dbReference type="Google" id="ProtNLM"/>
    </source>
</evidence>
<name>A0ABY0KVN1_9ACTN</name>
<dbReference type="SUPFAM" id="SSF56726">
    <property type="entry name" value="DNA topoisomerase IV, alpha subunit"/>
    <property type="match status" value="1"/>
</dbReference>
<dbReference type="InterPro" id="IPR036078">
    <property type="entry name" value="Spo11/TopoVI_A_sf"/>
</dbReference>
<comment type="caution">
    <text evidence="1">The sequence shown here is derived from an EMBL/GenBank/DDBJ whole genome shotgun (WGS) entry which is preliminary data.</text>
</comment>
<organism evidence="1 2">
    <name type="scientific">Micromonospora tulbaghiae</name>
    <dbReference type="NCBI Taxonomy" id="479978"/>
    <lineage>
        <taxon>Bacteria</taxon>
        <taxon>Bacillati</taxon>
        <taxon>Actinomycetota</taxon>
        <taxon>Actinomycetes</taxon>
        <taxon>Micromonosporales</taxon>
        <taxon>Micromonosporaceae</taxon>
        <taxon>Micromonospora</taxon>
    </lineage>
</organism>
<dbReference type="EMBL" id="FMCQ01000007">
    <property type="protein sequence ID" value="SCF01097.1"/>
    <property type="molecule type" value="Genomic_DNA"/>
</dbReference>
<dbReference type="Proteomes" id="UP000199405">
    <property type="component" value="Unassembled WGS sequence"/>
</dbReference>
<dbReference type="GeneID" id="93471818"/>
<reference evidence="1 2" key="1">
    <citation type="submission" date="2016-06" db="EMBL/GenBank/DDBJ databases">
        <authorList>
            <person name="Varghese N."/>
            <person name="Submissions Spin"/>
        </authorList>
    </citation>
    <scope>NUCLEOTIDE SEQUENCE [LARGE SCALE GENOMIC DNA]</scope>
    <source>
        <strain evidence="1 2">DSM 45142</strain>
    </source>
</reference>
<keyword evidence="2" id="KW-1185">Reference proteome</keyword>
<dbReference type="RefSeq" id="WP_091424797.1">
    <property type="nucleotide sequence ID" value="NZ_FMCQ01000007.1"/>
</dbReference>
<accession>A0ABY0KVN1</accession>
<proteinExistence type="predicted"/>
<gene>
    <name evidence="1" type="ORF">GA0070562_5097</name>
</gene>
<sequence>MTDATQRSQRFTDKESVENLEGVPTGFLAYPVYLWRVAQDGTPLERVDRRAREFVLRPRNIPADEVIRAVVRAAPERLDMVRRGWAYLRRRHNTEAVPLAVGLANDGLVELTVAANRANISVLGTISGWQPTPLIQDLLDQNLALNAQVRETTTAHAAAAAAALRNAGLKCDTSSLLAAIDTATARPRTNTRIVATLTAAAEALSRGDIYAGRRAFSQRHFDDSKEIDVDQILADAGVSNDIRQQLGVYRYGTIDIAGPITVTSREDPDATACLRGLPGPWSLPADLERLSLTCNGAVLLVIENKDPAQHLSRTRPDVAVWYLSGYSGPTQLQMLKELATTARETIAITDADAHGVMIASQVLSAVKDARIADLGTHPHKPRKRLMDKAAAAALLGELIGDETAPSSLREFARSVMIRGYDVEQDDMTDAALDLLLPQEGLPTELSNS</sequence>